<evidence type="ECO:0000313" key="1">
    <source>
        <dbReference type="EMBL" id="KAB7502736.1"/>
    </source>
</evidence>
<proteinExistence type="predicted"/>
<evidence type="ECO:0000313" key="2">
    <source>
        <dbReference type="Proteomes" id="UP000326759"/>
    </source>
</evidence>
<gene>
    <name evidence="1" type="ORF">Anas_07048</name>
</gene>
<organism evidence="1 2">
    <name type="scientific">Armadillidium nasatum</name>
    <dbReference type="NCBI Taxonomy" id="96803"/>
    <lineage>
        <taxon>Eukaryota</taxon>
        <taxon>Metazoa</taxon>
        <taxon>Ecdysozoa</taxon>
        <taxon>Arthropoda</taxon>
        <taxon>Crustacea</taxon>
        <taxon>Multicrustacea</taxon>
        <taxon>Malacostraca</taxon>
        <taxon>Eumalacostraca</taxon>
        <taxon>Peracarida</taxon>
        <taxon>Isopoda</taxon>
        <taxon>Oniscidea</taxon>
        <taxon>Crinocheta</taxon>
        <taxon>Armadillidiidae</taxon>
        <taxon>Armadillidium</taxon>
    </lineage>
</organism>
<dbReference type="EMBL" id="SEYY01006837">
    <property type="protein sequence ID" value="KAB7502736.1"/>
    <property type="molecule type" value="Genomic_DNA"/>
</dbReference>
<dbReference type="AlphaFoldDB" id="A0A5N5T815"/>
<keyword evidence="2" id="KW-1185">Reference proteome</keyword>
<reference evidence="1 2" key="1">
    <citation type="journal article" date="2019" name="PLoS Biol.">
        <title>Sex chromosomes control vertical transmission of feminizing Wolbachia symbionts in an isopod.</title>
        <authorList>
            <person name="Becking T."/>
            <person name="Chebbi M.A."/>
            <person name="Giraud I."/>
            <person name="Moumen B."/>
            <person name="Laverre T."/>
            <person name="Caubet Y."/>
            <person name="Peccoud J."/>
            <person name="Gilbert C."/>
            <person name="Cordaux R."/>
        </authorList>
    </citation>
    <scope>NUCLEOTIDE SEQUENCE [LARGE SCALE GENOMIC DNA]</scope>
    <source>
        <strain evidence="1">ANa2</strain>
        <tissue evidence="1">Whole body excluding digestive tract and cuticle</tissue>
    </source>
</reference>
<comment type="caution">
    <text evidence="1">The sequence shown here is derived from an EMBL/GenBank/DDBJ whole genome shotgun (WGS) entry which is preliminary data.</text>
</comment>
<dbReference type="Proteomes" id="UP000326759">
    <property type="component" value="Unassembled WGS sequence"/>
</dbReference>
<protein>
    <submittedName>
        <fullName evidence="1">Uncharacterized protein</fullName>
    </submittedName>
</protein>
<accession>A0A5N5T815</accession>
<sequence>MDVAVSNEIDELPPLEDDEIDTTRMEEIFNDIYTFLILYFGKTNILILRLPLCCEVYIKLKLFFTIKCENIALTFHKPKAEITLPLTILWQI</sequence>
<name>A0A5N5T815_9CRUS</name>